<evidence type="ECO:0000256" key="1">
    <source>
        <dbReference type="SAM" id="MobiDB-lite"/>
    </source>
</evidence>
<keyword evidence="3" id="KW-1185">Reference proteome</keyword>
<feature type="region of interest" description="Disordered" evidence="1">
    <location>
        <begin position="108"/>
        <end position="171"/>
    </location>
</feature>
<feature type="compositionally biased region" description="Basic residues" evidence="1">
    <location>
        <begin position="158"/>
        <end position="171"/>
    </location>
</feature>
<dbReference type="AlphaFoldDB" id="A0A2I1GMR2"/>
<evidence type="ECO:0000313" key="3">
    <source>
        <dbReference type="Proteomes" id="UP000234323"/>
    </source>
</evidence>
<sequence length="171" mass="19539">MGWSLNEFGLDDSIDRPKLIVSSKSLDEEEIVDIVNKYRKSALSNLVSKDVSNTNDHVTPNKVVDVINDFRKEEKSRELLVTEEDMNLYDQVNRNCSSRLSEIKKEEISEEKIGQKRSSKEEISRVISSSESDRESESENIATEVACKKSGQVEKGKKGVRSKKKKNKKNW</sequence>
<dbReference type="EMBL" id="LLXI01000587">
    <property type="protein sequence ID" value="PKY47910.1"/>
    <property type="molecule type" value="Genomic_DNA"/>
</dbReference>
<comment type="caution">
    <text evidence="2">The sequence shown here is derived from an EMBL/GenBank/DDBJ whole genome shotgun (WGS) entry which is preliminary data.</text>
</comment>
<proteinExistence type="predicted"/>
<accession>A0A2I1GMR2</accession>
<reference evidence="2 3" key="1">
    <citation type="submission" date="2015-10" db="EMBL/GenBank/DDBJ databases">
        <title>Genome analyses suggest a sexual origin of heterokaryosis in a supposedly ancient asexual fungus.</title>
        <authorList>
            <person name="Ropars J."/>
            <person name="Sedzielewska K."/>
            <person name="Noel J."/>
            <person name="Charron P."/>
            <person name="Farinelli L."/>
            <person name="Marton T."/>
            <person name="Kruger M."/>
            <person name="Pelin A."/>
            <person name="Brachmann A."/>
            <person name="Corradi N."/>
        </authorList>
    </citation>
    <scope>NUCLEOTIDE SEQUENCE [LARGE SCALE GENOMIC DNA]</scope>
    <source>
        <strain evidence="2 3">A4</strain>
    </source>
</reference>
<dbReference type="VEuPathDB" id="FungiDB:FUN_024956"/>
<name>A0A2I1GMR2_9GLOM</name>
<gene>
    <name evidence="2" type="ORF">RhiirA4_421777</name>
</gene>
<evidence type="ECO:0000313" key="2">
    <source>
        <dbReference type="EMBL" id="PKY47910.1"/>
    </source>
</evidence>
<dbReference type="Proteomes" id="UP000234323">
    <property type="component" value="Unassembled WGS sequence"/>
</dbReference>
<protein>
    <submittedName>
        <fullName evidence="2">Uncharacterized protein</fullName>
    </submittedName>
</protein>
<organism evidence="2 3">
    <name type="scientific">Rhizophagus irregularis</name>
    <dbReference type="NCBI Taxonomy" id="588596"/>
    <lineage>
        <taxon>Eukaryota</taxon>
        <taxon>Fungi</taxon>
        <taxon>Fungi incertae sedis</taxon>
        <taxon>Mucoromycota</taxon>
        <taxon>Glomeromycotina</taxon>
        <taxon>Glomeromycetes</taxon>
        <taxon>Glomerales</taxon>
        <taxon>Glomeraceae</taxon>
        <taxon>Rhizophagus</taxon>
    </lineage>
</organism>
<feature type="compositionally biased region" description="Basic and acidic residues" evidence="1">
    <location>
        <begin position="108"/>
        <end position="124"/>
    </location>
</feature>